<dbReference type="Proteomes" id="UP000235672">
    <property type="component" value="Unassembled WGS sequence"/>
</dbReference>
<dbReference type="PROSITE" id="PS50011">
    <property type="entry name" value="PROTEIN_KINASE_DOM"/>
    <property type="match status" value="1"/>
</dbReference>
<evidence type="ECO:0000259" key="2">
    <source>
        <dbReference type="PROSITE" id="PS50011"/>
    </source>
</evidence>
<dbReference type="EMBL" id="KZ613484">
    <property type="protein sequence ID" value="PMD20595.1"/>
    <property type="molecule type" value="Genomic_DNA"/>
</dbReference>
<dbReference type="PANTHER" id="PTHR37542">
    <property type="entry name" value="HELO DOMAIN-CONTAINING PROTEIN-RELATED"/>
    <property type="match status" value="1"/>
</dbReference>
<dbReference type="GO" id="GO:0004672">
    <property type="term" value="F:protein kinase activity"/>
    <property type="evidence" value="ECO:0007669"/>
    <property type="project" value="InterPro"/>
</dbReference>
<protein>
    <recommendedName>
        <fullName evidence="2">Protein kinase domain-containing protein</fullName>
    </recommendedName>
</protein>
<keyword evidence="4" id="KW-1185">Reference proteome</keyword>
<evidence type="ECO:0000313" key="4">
    <source>
        <dbReference type="Proteomes" id="UP000235672"/>
    </source>
</evidence>
<gene>
    <name evidence="3" type="ORF">NA56DRAFT_170622</name>
</gene>
<evidence type="ECO:0000313" key="3">
    <source>
        <dbReference type="EMBL" id="PMD20595.1"/>
    </source>
</evidence>
<feature type="compositionally biased region" description="Basic and acidic residues" evidence="1">
    <location>
        <begin position="481"/>
        <end position="494"/>
    </location>
</feature>
<accession>A0A2J6Q2W1</accession>
<sequence length="610" mass="70216">MAENFGMVTGVLSLLPLCREEDGLTMIKSVFEAPKTLQLAVARVDFQRDRFDEWREIWRNEEGEQDLKFDEFAKSNPVTARKIHRQLALMALAFCDARALEEQFGMKPQRFPDREAKDLTRFKLKEGGNLTLETQGLFIERCKINMSIIKKCNFLFRHKDEGWNKLIDLLKHNIEGLGTLGPTLELERMRKAEYDKLRKMDLHELRGRAEAATYEARHTPPEIEIGNTYHNIALAAKFGAVVRYDRQRAAPKFAMRDFRFDPAYVLPSTESSTMALLFDYPTKKENRVVLIEWIDETERHAERDIRDKTLILSTPKPGQLLLPTCYGMVEDTLNRRFGLILVPPAHIRANLPPILPTGAISQQRMPVSLKELLDGRHPACQQMLELGSRFRLAKKLVDAVHMMHCVGWIHRNIRSNSILFFPAANIPSSGPPGPASGHPQPIGYDLPLFTGLFNPRLDDIIEEVSDTREHRSVFSEPGAYRSRDPRRARQKQAKDYEQTLDYYQHPDKRWNPSIRYSRSHDIYSLGCVLLEIGLWEPLEALVEIEDDDYERVQRGFQALTMKLDGLAGAIYGDIVRECLAINVRERTEAEVRRLSKFCSEIAARLDKCWA</sequence>
<feature type="region of interest" description="Disordered" evidence="1">
    <location>
        <begin position="471"/>
        <end position="494"/>
    </location>
</feature>
<dbReference type="InterPro" id="IPR011009">
    <property type="entry name" value="Kinase-like_dom_sf"/>
</dbReference>
<organism evidence="3 4">
    <name type="scientific">Hyaloscypha hepaticicola</name>
    <dbReference type="NCBI Taxonomy" id="2082293"/>
    <lineage>
        <taxon>Eukaryota</taxon>
        <taxon>Fungi</taxon>
        <taxon>Dikarya</taxon>
        <taxon>Ascomycota</taxon>
        <taxon>Pezizomycotina</taxon>
        <taxon>Leotiomycetes</taxon>
        <taxon>Helotiales</taxon>
        <taxon>Hyaloscyphaceae</taxon>
        <taxon>Hyaloscypha</taxon>
    </lineage>
</organism>
<dbReference type="AlphaFoldDB" id="A0A2J6Q2W1"/>
<dbReference type="PANTHER" id="PTHR37542:SF3">
    <property type="entry name" value="PRION-INHIBITION AND PROPAGATION HELO DOMAIN-CONTAINING PROTEIN"/>
    <property type="match status" value="1"/>
</dbReference>
<dbReference type="STRING" id="1745343.A0A2J6Q2W1"/>
<dbReference type="InterPro" id="IPR000719">
    <property type="entry name" value="Prot_kinase_dom"/>
</dbReference>
<reference evidence="3 4" key="1">
    <citation type="submission" date="2016-05" db="EMBL/GenBank/DDBJ databases">
        <title>A degradative enzymes factory behind the ericoid mycorrhizal symbiosis.</title>
        <authorList>
            <consortium name="DOE Joint Genome Institute"/>
            <person name="Martino E."/>
            <person name="Morin E."/>
            <person name="Grelet G."/>
            <person name="Kuo A."/>
            <person name="Kohler A."/>
            <person name="Daghino S."/>
            <person name="Barry K."/>
            <person name="Choi C."/>
            <person name="Cichocki N."/>
            <person name="Clum A."/>
            <person name="Copeland A."/>
            <person name="Hainaut M."/>
            <person name="Haridas S."/>
            <person name="Labutti K."/>
            <person name="Lindquist E."/>
            <person name="Lipzen A."/>
            <person name="Khouja H.-R."/>
            <person name="Murat C."/>
            <person name="Ohm R."/>
            <person name="Olson A."/>
            <person name="Spatafora J."/>
            <person name="Veneault-Fourrey C."/>
            <person name="Henrissat B."/>
            <person name="Grigoriev I."/>
            <person name="Martin F."/>
            <person name="Perotto S."/>
        </authorList>
    </citation>
    <scope>NUCLEOTIDE SEQUENCE [LARGE SCALE GENOMIC DNA]</scope>
    <source>
        <strain evidence="3 4">UAMH 7357</strain>
    </source>
</reference>
<dbReference type="GO" id="GO:0005524">
    <property type="term" value="F:ATP binding"/>
    <property type="evidence" value="ECO:0007669"/>
    <property type="project" value="InterPro"/>
</dbReference>
<name>A0A2J6Q2W1_9HELO</name>
<feature type="domain" description="Protein kinase" evidence="2">
    <location>
        <begin position="227"/>
        <end position="598"/>
    </location>
</feature>
<dbReference type="InterPro" id="IPR038305">
    <property type="entry name" value="HeLo_sf"/>
</dbReference>
<dbReference type="OrthoDB" id="1911848at2759"/>
<proteinExistence type="predicted"/>
<dbReference type="Gene3D" id="1.10.510.10">
    <property type="entry name" value="Transferase(Phosphotransferase) domain 1"/>
    <property type="match status" value="1"/>
</dbReference>
<dbReference type="SUPFAM" id="SSF56112">
    <property type="entry name" value="Protein kinase-like (PK-like)"/>
    <property type="match status" value="1"/>
</dbReference>
<dbReference type="Gene3D" id="1.20.120.1020">
    <property type="entry name" value="Prion-inhibition and propagation, HeLo domain"/>
    <property type="match status" value="1"/>
</dbReference>
<evidence type="ECO:0000256" key="1">
    <source>
        <dbReference type="SAM" id="MobiDB-lite"/>
    </source>
</evidence>